<feature type="compositionally biased region" description="Basic and acidic residues" evidence="1">
    <location>
        <begin position="160"/>
        <end position="170"/>
    </location>
</feature>
<feature type="region of interest" description="Disordered" evidence="1">
    <location>
        <begin position="141"/>
        <end position="205"/>
    </location>
</feature>
<protein>
    <recommendedName>
        <fullName evidence="4">MADS-box domain-containing protein</fullName>
    </recommendedName>
</protein>
<sequence length="307" mass="34830">MGTDFRFKRSKTSFLCKANKLRENYNAEVYVVIKRNQKYAIYASGSGSRWPPSLDTIKNSNANNEVWCPENIHLLEPKKKNDPDDNVEVQMLESPPPWSSENVSHIANRFWDAGKNRNPSLNAASHSDDELGTGSRLNARETRQAQRSPAAHRGKAPTEPQDRKFFHTDDGENLFMPDQERNPYFQGWGDDYESLSEDPSPKEQKFQTPMLTRADYDNGQGFVQGPSDSRSQIAGRGSSDLMQYQAGTESASSSSLKSPVAPKCLRERDVEPPQQSNELVLSSLHIEPPRFKGDRIQRHKRRRGIYS</sequence>
<evidence type="ECO:0000313" key="3">
    <source>
        <dbReference type="Proteomes" id="UP001313282"/>
    </source>
</evidence>
<dbReference type="AlphaFoldDB" id="A0AAN8REY0"/>
<evidence type="ECO:0000256" key="1">
    <source>
        <dbReference type="SAM" id="MobiDB-lite"/>
    </source>
</evidence>
<feature type="compositionally biased region" description="Polar residues" evidence="1">
    <location>
        <begin position="240"/>
        <end position="249"/>
    </location>
</feature>
<proteinExistence type="predicted"/>
<organism evidence="2 3">
    <name type="scientific">Orbilia javanica</name>
    <dbReference type="NCBI Taxonomy" id="47235"/>
    <lineage>
        <taxon>Eukaryota</taxon>
        <taxon>Fungi</taxon>
        <taxon>Dikarya</taxon>
        <taxon>Ascomycota</taxon>
        <taxon>Pezizomycotina</taxon>
        <taxon>Orbiliomycetes</taxon>
        <taxon>Orbiliales</taxon>
        <taxon>Orbiliaceae</taxon>
        <taxon>Orbilia</taxon>
    </lineage>
</organism>
<reference evidence="2 3" key="1">
    <citation type="submission" date="2019-10" db="EMBL/GenBank/DDBJ databases">
        <authorList>
            <person name="Palmer J.M."/>
        </authorList>
    </citation>
    <scope>NUCLEOTIDE SEQUENCE [LARGE SCALE GENOMIC DNA]</scope>
    <source>
        <strain evidence="2 3">TWF718</strain>
    </source>
</reference>
<name>A0AAN8REY0_9PEZI</name>
<keyword evidence="3" id="KW-1185">Reference proteome</keyword>
<accession>A0AAN8REY0</accession>
<gene>
    <name evidence="2" type="ORF">TWF718_009713</name>
</gene>
<feature type="region of interest" description="Disordered" evidence="1">
    <location>
        <begin position="218"/>
        <end position="282"/>
    </location>
</feature>
<evidence type="ECO:0000313" key="2">
    <source>
        <dbReference type="EMBL" id="KAK6336925.1"/>
    </source>
</evidence>
<evidence type="ECO:0008006" key="4">
    <source>
        <dbReference type="Google" id="ProtNLM"/>
    </source>
</evidence>
<dbReference type="Proteomes" id="UP001313282">
    <property type="component" value="Unassembled WGS sequence"/>
</dbReference>
<comment type="caution">
    <text evidence="2">The sequence shown here is derived from an EMBL/GenBank/DDBJ whole genome shotgun (WGS) entry which is preliminary data.</text>
</comment>
<dbReference type="EMBL" id="JAVHNR010000007">
    <property type="protein sequence ID" value="KAK6336925.1"/>
    <property type="molecule type" value="Genomic_DNA"/>
</dbReference>